<dbReference type="EC" id="2.7.11.1" evidence="1"/>
<dbReference type="GO" id="GO:0035556">
    <property type="term" value="P:intracellular signal transduction"/>
    <property type="evidence" value="ECO:0007669"/>
    <property type="project" value="TreeGrafter"/>
</dbReference>
<dbReference type="OrthoDB" id="504170at2759"/>
<feature type="binding site" evidence="10">
    <location>
        <position position="64"/>
    </location>
    <ligand>
        <name>ATP</name>
        <dbReference type="ChEBI" id="CHEBI:30616"/>
    </ligand>
</feature>
<evidence type="ECO:0000256" key="4">
    <source>
        <dbReference type="ARBA" id="ARBA00022679"/>
    </source>
</evidence>
<comment type="catalytic activity">
    <reaction evidence="9">
        <text>L-seryl-[protein] + ATP = O-phospho-L-seryl-[protein] + ADP + H(+)</text>
        <dbReference type="Rhea" id="RHEA:17989"/>
        <dbReference type="Rhea" id="RHEA-COMP:9863"/>
        <dbReference type="Rhea" id="RHEA-COMP:11604"/>
        <dbReference type="ChEBI" id="CHEBI:15378"/>
        <dbReference type="ChEBI" id="CHEBI:29999"/>
        <dbReference type="ChEBI" id="CHEBI:30616"/>
        <dbReference type="ChEBI" id="CHEBI:83421"/>
        <dbReference type="ChEBI" id="CHEBI:456216"/>
        <dbReference type="EC" id="2.7.11.1"/>
    </reaction>
</comment>
<name>A0A1M8AAA0_MALS4</name>
<gene>
    <name evidence="13" type="ORF">MSYG_3717</name>
</gene>
<dbReference type="Proteomes" id="UP000186303">
    <property type="component" value="Chromosome 6"/>
</dbReference>
<evidence type="ECO:0000256" key="8">
    <source>
        <dbReference type="ARBA" id="ARBA00047899"/>
    </source>
</evidence>
<sequence length="722" mass="81165">MAPSSARNRQARLASEYHELGRQLTSGKLTVVGNYTLQRTIGQGTYGRVRLATHRLTNSRVAVKQIPKEHVANLTREIHHHRRLHHPHVLQLFEVIQTESHIWMILELCAGGELYDYIIERGKLSESEARSMFGQICLGVAYIHDQGIVHRDLKLENILLDEHHNIKLSDFGFTREYQGHQLLQTKCGTIAYSAPEVLAGMRYVGPEIDVWSMGIILYVLLCGYLPFDDENDFMMQWKIMHEEADIPATLSDEARDLLASMLQKDGSRRLTIREILSHPWFRACTTNYLDMLSSPRPALFTSSVEKDLFMNLQDLGFAVGQIQHSVATFACDTAGAFWWLLLRKRIRKSDVTQSTSRNSSPVPPCPTLGLALSPLSSTEFESRVPVQNPSPQLPLYQRVPDHGTANLSHEQNASSTDALSLLAPVAAPQGDPFAPSSTVRQPFLPAKSGLREKQLSMSQSTPMLHRMSSVSSRASTTEHIGHPMLRSYSRRLSSRSLESFPLTSSGHLRRQVSSISSHMTRRRRGSESTVIKHRLPISRPRTTNQSLSHTPTSRVGCERPVSLDEQALYDIHQQLNSFSLSRASTPPNGTSLAFMRGSRSAFGFNMRPIPSPEPRTRLPLPHKDQRVDAASLQKIKKSFLSSDDDDWIDEDEFLGGLGQLGSLAAEVPLHQTRRGSPCPPRMQLPRSASNDKKTSTFENTKSMRQKMQRDLQTPLIEEDEEL</sequence>
<evidence type="ECO:0000256" key="7">
    <source>
        <dbReference type="ARBA" id="ARBA00022840"/>
    </source>
</evidence>
<dbReference type="SMART" id="SM00220">
    <property type="entry name" value="S_TKc"/>
    <property type="match status" value="1"/>
</dbReference>
<dbReference type="Gene3D" id="1.10.510.10">
    <property type="entry name" value="Transferase(Phosphotransferase) domain 1"/>
    <property type="match status" value="1"/>
</dbReference>
<dbReference type="PROSITE" id="PS50011">
    <property type="entry name" value="PROTEIN_KINASE_DOM"/>
    <property type="match status" value="1"/>
</dbReference>
<dbReference type="PANTHER" id="PTHR24346">
    <property type="entry name" value="MAP/MICROTUBULE AFFINITY-REGULATING KINASE"/>
    <property type="match status" value="1"/>
</dbReference>
<dbReference type="Pfam" id="PF00069">
    <property type="entry name" value="Pkinase"/>
    <property type="match status" value="1"/>
</dbReference>
<dbReference type="InterPro" id="IPR011009">
    <property type="entry name" value="Kinase-like_dom_sf"/>
</dbReference>
<organism evidence="13 14">
    <name type="scientific">Malassezia sympodialis (strain ATCC 42132)</name>
    <name type="common">Atopic eczema-associated yeast</name>
    <dbReference type="NCBI Taxonomy" id="1230383"/>
    <lineage>
        <taxon>Eukaryota</taxon>
        <taxon>Fungi</taxon>
        <taxon>Dikarya</taxon>
        <taxon>Basidiomycota</taxon>
        <taxon>Ustilaginomycotina</taxon>
        <taxon>Malasseziomycetes</taxon>
        <taxon>Malasseziales</taxon>
        <taxon>Malasseziaceae</taxon>
        <taxon>Malassezia</taxon>
    </lineage>
</organism>
<feature type="domain" description="Protein kinase" evidence="12">
    <location>
        <begin position="35"/>
        <end position="281"/>
    </location>
</feature>
<dbReference type="PANTHER" id="PTHR24346:SF110">
    <property type="entry name" value="NON-SPECIFIC SERINE_THREONINE PROTEIN KINASE"/>
    <property type="match status" value="1"/>
</dbReference>
<keyword evidence="7 10" id="KW-0067">ATP-binding</keyword>
<protein>
    <recommendedName>
        <fullName evidence="1">non-specific serine/threonine protein kinase</fullName>
        <ecNumber evidence="1">2.7.11.1</ecNumber>
    </recommendedName>
</protein>
<evidence type="ECO:0000313" key="14">
    <source>
        <dbReference type="Proteomes" id="UP000186303"/>
    </source>
</evidence>
<evidence type="ECO:0000256" key="2">
    <source>
        <dbReference type="ARBA" id="ARBA00022527"/>
    </source>
</evidence>
<dbReference type="EMBL" id="LT671826">
    <property type="protein sequence ID" value="SHO79368.1"/>
    <property type="molecule type" value="Genomic_DNA"/>
</dbReference>
<dbReference type="OMA" id="TESHIWM"/>
<evidence type="ECO:0000313" key="13">
    <source>
        <dbReference type="EMBL" id="SHO79368.1"/>
    </source>
</evidence>
<dbReference type="GO" id="GO:0004674">
    <property type="term" value="F:protein serine/threonine kinase activity"/>
    <property type="evidence" value="ECO:0007669"/>
    <property type="project" value="UniProtKB-KW"/>
</dbReference>
<evidence type="ECO:0000256" key="3">
    <source>
        <dbReference type="ARBA" id="ARBA00022553"/>
    </source>
</evidence>
<evidence type="ECO:0000256" key="9">
    <source>
        <dbReference type="ARBA" id="ARBA00048679"/>
    </source>
</evidence>
<dbReference type="GO" id="GO:0005737">
    <property type="term" value="C:cytoplasm"/>
    <property type="evidence" value="ECO:0007669"/>
    <property type="project" value="TreeGrafter"/>
</dbReference>
<evidence type="ECO:0000256" key="6">
    <source>
        <dbReference type="ARBA" id="ARBA00022777"/>
    </source>
</evidence>
<dbReference type="PROSITE" id="PS00107">
    <property type="entry name" value="PROTEIN_KINASE_ATP"/>
    <property type="match status" value="1"/>
</dbReference>
<feature type="compositionally biased region" description="Polar residues" evidence="11">
    <location>
        <begin position="509"/>
        <end position="518"/>
    </location>
</feature>
<keyword evidence="6" id="KW-0418">Kinase</keyword>
<feature type="region of interest" description="Disordered" evidence="11">
    <location>
        <begin position="669"/>
        <end position="722"/>
    </location>
</feature>
<reference evidence="14" key="1">
    <citation type="journal article" date="2017" name="Nucleic Acids Res.">
        <title>Proteogenomics produces comprehensive and highly accurate protein-coding gene annotation in a complete genome assembly of Malassezia sympodialis.</title>
        <authorList>
            <person name="Zhu Y."/>
            <person name="Engstroem P.G."/>
            <person name="Tellgren-Roth C."/>
            <person name="Baudo C.D."/>
            <person name="Kennell J.C."/>
            <person name="Sun S."/>
            <person name="Billmyre R.B."/>
            <person name="Schroeder M.S."/>
            <person name="Andersson A."/>
            <person name="Holm T."/>
            <person name="Sigurgeirsson B."/>
            <person name="Wu G."/>
            <person name="Sankaranarayanan S.R."/>
            <person name="Siddharthan R."/>
            <person name="Sanyal K."/>
            <person name="Lundeberg J."/>
            <person name="Nystedt B."/>
            <person name="Boekhout T."/>
            <person name="Dawson T.L. Jr."/>
            <person name="Heitman J."/>
            <person name="Scheynius A."/>
            <person name="Lehtioe J."/>
        </authorList>
    </citation>
    <scope>NUCLEOTIDE SEQUENCE [LARGE SCALE GENOMIC DNA]</scope>
    <source>
        <strain evidence="14">ATCC 42132</strain>
    </source>
</reference>
<evidence type="ECO:0000256" key="5">
    <source>
        <dbReference type="ARBA" id="ARBA00022741"/>
    </source>
</evidence>
<dbReference type="SUPFAM" id="SSF56112">
    <property type="entry name" value="Protein kinase-like (PK-like)"/>
    <property type="match status" value="1"/>
</dbReference>
<evidence type="ECO:0000256" key="11">
    <source>
        <dbReference type="SAM" id="MobiDB-lite"/>
    </source>
</evidence>
<dbReference type="InterPro" id="IPR000719">
    <property type="entry name" value="Prot_kinase_dom"/>
</dbReference>
<dbReference type="STRING" id="1230383.A0A1M8AAA0"/>
<accession>A0A1M8AAA0</accession>
<dbReference type="PROSITE" id="PS00108">
    <property type="entry name" value="PROTEIN_KINASE_ST"/>
    <property type="match status" value="1"/>
</dbReference>
<keyword evidence="14" id="KW-1185">Reference proteome</keyword>
<keyword evidence="3" id="KW-0597">Phosphoprotein</keyword>
<evidence type="ECO:0000256" key="10">
    <source>
        <dbReference type="PROSITE-ProRule" id="PRU10141"/>
    </source>
</evidence>
<evidence type="ECO:0000256" key="1">
    <source>
        <dbReference type="ARBA" id="ARBA00012513"/>
    </source>
</evidence>
<dbReference type="CDD" id="cd14003">
    <property type="entry name" value="STKc_AMPK-like"/>
    <property type="match status" value="1"/>
</dbReference>
<dbReference type="InterPro" id="IPR008271">
    <property type="entry name" value="Ser/Thr_kinase_AS"/>
</dbReference>
<dbReference type="VEuPathDB" id="FungiDB:MSYG_3717"/>
<comment type="catalytic activity">
    <reaction evidence="8">
        <text>L-threonyl-[protein] + ATP = O-phospho-L-threonyl-[protein] + ADP + H(+)</text>
        <dbReference type="Rhea" id="RHEA:46608"/>
        <dbReference type="Rhea" id="RHEA-COMP:11060"/>
        <dbReference type="Rhea" id="RHEA-COMP:11605"/>
        <dbReference type="ChEBI" id="CHEBI:15378"/>
        <dbReference type="ChEBI" id="CHEBI:30013"/>
        <dbReference type="ChEBI" id="CHEBI:30616"/>
        <dbReference type="ChEBI" id="CHEBI:61977"/>
        <dbReference type="ChEBI" id="CHEBI:456216"/>
        <dbReference type="EC" id="2.7.11.1"/>
    </reaction>
</comment>
<dbReference type="GO" id="GO:0005524">
    <property type="term" value="F:ATP binding"/>
    <property type="evidence" value="ECO:0007669"/>
    <property type="project" value="UniProtKB-UniRule"/>
</dbReference>
<dbReference type="FunFam" id="3.30.200.20:FF:000003">
    <property type="entry name" value="Non-specific serine/threonine protein kinase"/>
    <property type="match status" value="1"/>
</dbReference>
<keyword evidence="2" id="KW-0723">Serine/threonine-protein kinase</keyword>
<proteinExistence type="predicted"/>
<dbReference type="AlphaFoldDB" id="A0A1M8AAA0"/>
<keyword evidence="4" id="KW-0808">Transferase</keyword>
<feature type="region of interest" description="Disordered" evidence="11">
    <location>
        <begin position="509"/>
        <end position="529"/>
    </location>
</feature>
<dbReference type="FunFam" id="1.10.510.10:FF:000650">
    <property type="entry name" value="Serine/threonine-protein kinase ppk16"/>
    <property type="match status" value="1"/>
</dbReference>
<keyword evidence="5 10" id="KW-0547">Nucleotide-binding</keyword>
<evidence type="ECO:0000259" key="12">
    <source>
        <dbReference type="PROSITE" id="PS50011"/>
    </source>
</evidence>
<dbReference type="InterPro" id="IPR017441">
    <property type="entry name" value="Protein_kinase_ATP_BS"/>
</dbReference>